<dbReference type="InterPro" id="IPR001119">
    <property type="entry name" value="SLH_dom"/>
</dbReference>
<dbReference type="PROSITE" id="PS51272">
    <property type="entry name" value="SLH"/>
    <property type="match status" value="1"/>
</dbReference>
<evidence type="ECO:0000256" key="2">
    <source>
        <dbReference type="SAM" id="Phobius"/>
    </source>
</evidence>
<keyword evidence="1" id="KW-0677">Repeat</keyword>
<reference evidence="4 5" key="1">
    <citation type="journal article" date="2013" name="Genome Announc.">
        <title>Draft Genome Sequence of an Anaerobic and Extremophilic Bacterium, Caldanaerobacter yonseiensis, Isolated from a Geothermal Hot Stream.</title>
        <authorList>
            <person name="Lee S.J."/>
            <person name="Lee Y.J."/>
            <person name="Park G.S."/>
            <person name="Kim B.C."/>
            <person name="Lee S.J."/>
            <person name="Shin J.H."/>
            <person name="Lee D.W."/>
        </authorList>
    </citation>
    <scope>NUCLEOTIDE SEQUENCE [LARGE SCALE GENOMIC DNA]</scope>
    <source>
        <strain evidence="4 5">KB-1</strain>
    </source>
</reference>
<protein>
    <recommendedName>
        <fullName evidence="3">SLH domain-containing protein</fullName>
    </recommendedName>
</protein>
<dbReference type="Pfam" id="PF00395">
    <property type="entry name" value="SLH"/>
    <property type="match status" value="1"/>
</dbReference>
<organism evidence="4 5">
    <name type="scientific">Caldanaerobacter subterraneus subsp. yonseiensis KB-1</name>
    <dbReference type="NCBI Taxonomy" id="1388761"/>
    <lineage>
        <taxon>Bacteria</taxon>
        <taxon>Bacillati</taxon>
        <taxon>Bacillota</taxon>
        <taxon>Clostridia</taxon>
        <taxon>Thermoanaerobacterales</taxon>
        <taxon>Thermoanaerobacteraceae</taxon>
        <taxon>Caldanaerobacter</taxon>
    </lineage>
</organism>
<evidence type="ECO:0000313" key="5">
    <source>
        <dbReference type="Proteomes" id="UP000016856"/>
    </source>
</evidence>
<dbReference type="PANTHER" id="PTHR43308:SF5">
    <property type="entry name" value="S-LAYER PROTEIN _ PEPTIDOGLYCAN ENDO-BETA-N-ACETYLGLUCOSAMINIDASE"/>
    <property type="match status" value="1"/>
</dbReference>
<dbReference type="Proteomes" id="UP000016856">
    <property type="component" value="Unassembled WGS sequence"/>
</dbReference>
<sequence length="114" mass="12937">MGVRGSIEEGLAKSKYGKLQFKEKGVEMVKKGSHARLLAIFLAIVLISSSLTMTGFAANELTKFADVKNHWAEKEIENWIEKGWVAGYTDGTFRPDKYVTRAEFLSFINRSFWI</sequence>
<dbReference type="EMBL" id="AXDC01000003">
    <property type="protein sequence ID" value="ERM93097.1"/>
    <property type="molecule type" value="Genomic_DNA"/>
</dbReference>
<evidence type="ECO:0000256" key="1">
    <source>
        <dbReference type="ARBA" id="ARBA00022737"/>
    </source>
</evidence>
<proteinExistence type="predicted"/>
<dbReference type="InterPro" id="IPR051465">
    <property type="entry name" value="Cell_Envelope_Struct_Comp"/>
</dbReference>
<dbReference type="RefSeq" id="WP_022587205.1">
    <property type="nucleotide sequence ID" value="NZ_AXDC01000003.1"/>
</dbReference>
<comment type="caution">
    <text evidence="4">The sequence shown here is derived from an EMBL/GenBank/DDBJ whole genome shotgun (WGS) entry which is preliminary data.</text>
</comment>
<feature type="domain" description="SLH" evidence="3">
    <location>
        <begin position="59"/>
        <end position="114"/>
    </location>
</feature>
<name>U5CYM8_CALSX</name>
<dbReference type="AlphaFoldDB" id="U5CYM8"/>
<evidence type="ECO:0000259" key="3">
    <source>
        <dbReference type="PROSITE" id="PS51272"/>
    </source>
</evidence>
<dbReference type="PANTHER" id="PTHR43308">
    <property type="entry name" value="OUTER MEMBRANE PROTEIN ALPHA-RELATED"/>
    <property type="match status" value="1"/>
</dbReference>
<keyword evidence="2" id="KW-1133">Transmembrane helix</keyword>
<accession>U5CYM8</accession>
<evidence type="ECO:0000313" key="4">
    <source>
        <dbReference type="EMBL" id="ERM93097.1"/>
    </source>
</evidence>
<gene>
    <name evidence="4" type="ORF">O163_02095</name>
</gene>
<feature type="transmembrane region" description="Helical" evidence="2">
    <location>
        <begin position="37"/>
        <end position="58"/>
    </location>
</feature>
<keyword evidence="2" id="KW-0812">Transmembrane</keyword>
<dbReference type="PATRIC" id="fig|1388761.3.peg.418"/>
<keyword evidence="2" id="KW-0472">Membrane</keyword>